<dbReference type="KEGG" id="peg:E5R92_04615"/>
<dbReference type="InterPro" id="IPR007313">
    <property type="entry name" value="FxsA"/>
</dbReference>
<feature type="transmembrane region" description="Helical" evidence="1">
    <location>
        <begin position="6"/>
        <end position="22"/>
    </location>
</feature>
<sequence>MNTFLLLLVGIPIIEIYLFIKLGSQIGAFNTILLIFITAFFGIIYARYEGFNTLKSGMSQMVKNELPVYEIISGAALAFAALLLILPGFATDFIGLLIIFPPTRKLIFKKVSIKQKPMNKKQDFINGEFEDIEDENDRKL</sequence>
<keyword evidence="3" id="KW-1185">Reference proteome</keyword>
<name>A0A6H1Q2B3_9PROT</name>
<evidence type="ECO:0000313" key="3">
    <source>
        <dbReference type="Proteomes" id="UP000501094"/>
    </source>
</evidence>
<protein>
    <submittedName>
        <fullName evidence="2">FxsA family protein</fullName>
    </submittedName>
</protein>
<dbReference type="PANTHER" id="PTHR35335:SF1">
    <property type="entry name" value="UPF0716 PROTEIN FXSA"/>
    <property type="match status" value="1"/>
</dbReference>
<reference evidence="2 3" key="1">
    <citation type="journal article" date="2020" name="Nat. Microbiol.">
        <title>Lysogenic host-virus interactions in SAR11 marine bacteria.</title>
        <authorList>
            <person name="Morris R.M."/>
            <person name="Cain K.R."/>
            <person name="Hvorecny K.L."/>
            <person name="Kollman J.M."/>
        </authorList>
    </citation>
    <scope>NUCLEOTIDE SEQUENCE [LARGE SCALE GENOMIC DNA]</scope>
    <source>
        <strain evidence="2 3">NP1</strain>
    </source>
</reference>
<dbReference type="EMBL" id="CP038852">
    <property type="protein sequence ID" value="QIZ21062.1"/>
    <property type="molecule type" value="Genomic_DNA"/>
</dbReference>
<accession>A0A6H1Q2B3</accession>
<dbReference type="AlphaFoldDB" id="A0A6H1Q2B3"/>
<dbReference type="Proteomes" id="UP000501094">
    <property type="component" value="Chromosome"/>
</dbReference>
<dbReference type="Pfam" id="PF04186">
    <property type="entry name" value="FxsA"/>
    <property type="match status" value="1"/>
</dbReference>
<keyword evidence="1" id="KW-1133">Transmembrane helix</keyword>
<gene>
    <name evidence="2" type="ORF">E5R92_04615</name>
</gene>
<evidence type="ECO:0000256" key="1">
    <source>
        <dbReference type="SAM" id="Phobius"/>
    </source>
</evidence>
<organism evidence="2 3">
    <name type="scientific">Candidatus Pelagibacter giovannonii</name>
    <dbReference type="NCBI Taxonomy" id="2563896"/>
    <lineage>
        <taxon>Bacteria</taxon>
        <taxon>Pseudomonadati</taxon>
        <taxon>Pseudomonadota</taxon>
        <taxon>Alphaproteobacteria</taxon>
        <taxon>Candidatus Pelagibacterales</taxon>
        <taxon>Candidatus Pelagibacteraceae</taxon>
        <taxon>Candidatus Pelagibacter</taxon>
    </lineage>
</organism>
<feature type="transmembrane region" description="Helical" evidence="1">
    <location>
        <begin position="68"/>
        <end position="100"/>
    </location>
</feature>
<evidence type="ECO:0000313" key="2">
    <source>
        <dbReference type="EMBL" id="QIZ21062.1"/>
    </source>
</evidence>
<proteinExistence type="predicted"/>
<dbReference type="PANTHER" id="PTHR35335">
    <property type="entry name" value="UPF0716 PROTEIN FXSA"/>
    <property type="match status" value="1"/>
</dbReference>
<feature type="transmembrane region" description="Helical" evidence="1">
    <location>
        <begin position="29"/>
        <end position="48"/>
    </location>
</feature>
<dbReference type="GO" id="GO:0016020">
    <property type="term" value="C:membrane"/>
    <property type="evidence" value="ECO:0007669"/>
    <property type="project" value="InterPro"/>
</dbReference>
<keyword evidence="1" id="KW-0812">Transmembrane</keyword>
<dbReference type="RefSeq" id="WP_168606930.1">
    <property type="nucleotide sequence ID" value="NZ_CP038852.1"/>
</dbReference>
<keyword evidence="1" id="KW-0472">Membrane</keyword>
<dbReference type="NCBIfam" id="NF008528">
    <property type="entry name" value="PRK11463.1-2"/>
    <property type="match status" value="1"/>
</dbReference>